<reference evidence="4 5" key="1">
    <citation type="journal article" date="2012" name="J. Bacteriol.">
        <title>Draft Genome Sequence of Mesorhizobium alhagi CCNWXJ12-2T, a Novel Salt-Resistant Species Isolated from the Desert of Northwestern China.</title>
        <authorList>
            <person name="Zhou M."/>
            <person name="Chen W."/>
            <person name="Chen H."/>
            <person name="Wei G."/>
        </authorList>
    </citation>
    <scope>NUCLEOTIDE SEQUENCE [LARGE SCALE GENOMIC DNA]</scope>
    <source>
        <strain evidence="4 5">CCNWXJ12-2</strain>
    </source>
</reference>
<dbReference type="OrthoDB" id="9816009at2"/>
<dbReference type="PROSITE" id="PS50208">
    <property type="entry name" value="CASPASE_P20"/>
    <property type="match status" value="1"/>
</dbReference>
<dbReference type="InterPro" id="IPR029030">
    <property type="entry name" value="Caspase-like_dom_sf"/>
</dbReference>
<dbReference type="InterPro" id="IPR052039">
    <property type="entry name" value="Caspase-related_regulators"/>
</dbReference>
<dbReference type="GO" id="GO:0006508">
    <property type="term" value="P:proteolysis"/>
    <property type="evidence" value="ECO:0007669"/>
    <property type="project" value="InterPro"/>
</dbReference>
<feature type="domain" description="Caspase family p20" evidence="3">
    <location>
        <begin position="37"/>
        <end position="169"/>
    </location>
</feature>
<dbReference type="InterPro" id="IPR011600">
    <property type="entry name" value="Pept_C14_caspase"/>
</dbReference>
<protein>
    <submittedName>
        <fullName evidence="4">Peptidase c14 caspase catalytic subunit p20</fullName>
    </submittedName>
</protein>
<feature type="chain" id="PRO_5003535300" evidence="2">
    <location>
        <begin position="25"/>
        <end position="491"/>
    </location>
</feature>
<dbReference type="Gene3D" id="3.40.50.1460">
    <property type="match status" value="1"/>
</dbReference>
<keyword evidence="5" id="KW-1185">Reference proteome</keyword>
<dbReference type="PATRIC" id="fig|1107882.3.peg.6135"/>
<gene>
    <name evidence="4" type="ORF">MAXJ12_31694</name>
</gene>
<evidence type="ECO:0000313" key="5">
    <source>
        <dbReference type="Proteomes" id="UP000003250"/>
    </source>
</evidence>
<dbReference type="InterPro" id="IPR001309">
    <property type="entry name" value="Pept_C14_p20"/>
</dbReference>
<evidence type="ECO:0000259" key="3">
    <source>
        <dbReference type="PROSITE" id="PS50208"/>
    </source>
</evidence>
<dbReference type="RefSeq" id="WP_008839908.1">
    <property type="nucleotide sequence ID" value="NZ_AHAM01000283.1"/>
</dbReference>
<evidence type="ECO:0000256" key="1">
    <source>
        <dbReference type="SAM" id="MobiDB-lite"/>
    </source>
</evidence>
<sequence>MSISGIILRTIVSAVLLSISAVCAGATALGAEPSDLPRRLAIVVGNSAYESTRLEHLQNAVNDAARLSDSLKRLNFDVLTTTNVTSEAFNRLLVEAEAKLPAASAVLIFYAGHGIQINGENYLLPVDTPDPESVDKLTERAIKLNEVVARFASRDRQTFVFLDACRTNPMGQGGGNDGLAQVEVGENTFIAFATQPGNATVDGAGENSPFTTALLKNIEIPGLSVSDMMIRVRNETEALTLGRQVPWDQSNLREQFYFTEQQVIDPAQLSASLSRILSDPVAKEKLQIELASNDLQTAVLIVGQALRSVSPSAVQTGAESPGAPGIQVASLEASRSIEGARRSVVADLGTLIVGAPTTKDGGEEAQTADLARSVQTELRRLGCYRMSVDGDWGKGSVRALNDFYKNTKQVAATAEPTVELLGDLFLRSGRICKQPVIVKKPRQTNIASDDGRKAISGSKRNRKSRALAAPARAPAAPPPDISSGIGIGGVF</sequence>
<dbReference type="SUPFAM" id="SSF52129">
    <property type="entry name" value="Caspase-like"/>
    <property type="match status" value="1"/>
</dbReference>
<dbReference type="PANTHER" id="PTHR22576">
    <property type="entry name" value="MUCOSA ASSOCIATED LYMPHOID TISSUE LYMPHOMA TRANSLOCATION PROTEIN 1/PARACASPASE"/>
    <property type="match status" value="1"/>
</dbReference>
<name>H0I1K1_9HYPH</name>
<dbReference type="EMBL" id="AHAM01000283">
    <property type="protein sequence ID" value="EHK53158.1"/>
    <property type="molecule type" value="Genomic_DNA"/>
</dbReference>
<proteinExistence type="predicted"/>
<dbReference type="GO" id="GO:0004197">
    <property type="term" value="F:cysteine-type endopeptidase activity"/>
    <property type="evidence" value="ECO:0007669"/>
    <property type="project" value="InterPro"/>
</dbReference>
<keyword evidence="2" id="KW-0732">Signal</keyword>
<organism evidence="4 5">
    <name type="scientific">Mesorhizobium alhagi CCNWXJ12-2</name>
    <dbReference type="NCBI Taxonomy" id="1107882"/>
    <lineage>
        <taxon>Bacteria</taxon>
        <taxon>Pseudomonadati</taxon>
        <taxon>Pseudomonadota</taxon>
        <taxon>Alphaproteobacteria</taxon>
        <taxon>Hyphomicrobiales</taxon>
        <taxon>Phyllobacteriaceae</taxon>
        <taxon>Allomesorhizobium</taxon>
    </lineage>
</organism>
<evidence type="ECO:0000313" key="4">
    <source>
        <dbReference type="EMBL" id="EHK53158.1"/>
    </source>
</evidence>
<evidence type="ECO:0000256" key="2">
    <source>
        <dbReference type="SAM" id="SignalP"/>
    </source>
</evidence>
<feature type="signal peptide" evidence="2">
    <location>
        <begin position="1"/>
        <end position="24"/>
    </location>
</feature>
<dbReference type="AlphaFoldDB" id="H0I1K1"/>
<dbReference type="PANTHER" id="PTHR22576:SF37">
    <property type="entry name" value="MUCOSA-ASSOCIATED LYMPHOID TISSUE LYMPHOMA TRANSLOCATION PROTEIN 1"/>
    <property type="match status" value="1"/>
</dbReference>
<dbReference type="Proteomes" id="UP000003250">
    <property type="component" value="Unassembled WGS sequence"/>
</dbReference>
<dbReference type="Pfam" id="PF00656">
    <property type="entry name" value="Peptidase_C14"/>
    <property type="match status" value="1"/>
</dbReference>
<feature type="region of interest" description="Disordered" evidence="1">
    <location>
        <begin position="448"/>
        <end position="480"/>
    </location>
</feature>
<accession>H0I1K1</accession>